<keyword evidence="2" id="KW-1185">Reference proteome</keyword>
<dbReference type="KEGG" id="lrs:PX52LOC_04320"/>
<dbReference type="OrthoDB" id="286382at2"/>
<dbReference type="RefSeq" id="WP_149111964.1">
    <property type="nucleotide sequence ID" value="NZ_CP042425.1"/>
</dbReference>
<dbReference type="AlphaFoldDB" id="A0A5C1AGQ5"/>
<evidence type="ECO:0000313" key="1">
    <source>
        <dbReference type="EMBL" id="QEL17337.1"/>
    </source>
</evidence>
<dbReference type="Proteomes" id="UP000324974">
    <property type="component" value="Chromosome"/>
</dbReference>
<accession>A0A5C1AGQ5</accession>
<sequence>MISTRDLSELPDVDGLRRLLKSLAMLDAILCRDWQFRYYSFNSKWAKGERMGSMRDGSGNEFYALFNRHGCYLKGFHHESAMSPYRKGGDGKLWAGLIESVPSEFTEAVTEPAFSTKDTTFCIWRKQTDPAWQRGAIQFPPGHDPDGSAELLAILDGRPETYQAWAADGFEAPSLTVEQVRHIYEHRPLTPELVEAMRYDNPMASDAGSKVTLADLAEDVIEIGYPDAG</sequence>
<evidence type="ECO:0000313" key="2">
    <source>
        <dbReference type="Proteomes" id="UP000324974"/>
    </source>
</evidence>
<name>A0A5C1AGQ5_9BACT</name>
<proteinExistence type="predicted"/>
<gene>
    <name evidence="1" type="ORF">PX52LOC_04320</name>
</gene>
<dbReference type="EMBL" id="CP042425">
    <property type="protein sequence ID" value="QEL17337.1"/>
    <property type="molecule type" value="Genomic_DNA"/>
</dbReference>
<reference evidence="2" key="1">
    <citation type="submission" date="2019-08" db="EMBL/GenBank/DDBJ databases">
        <title>Limnoglobus roseus gen. nov., sp. nov., a novel freshwater planctomycete with a giant genome from the family Gemmataceae.</title>
        <authorList>
            <person name="Kulichevskaya I.S."/>
            <person name="Naumoff D.G."/>
            <person name="Miroshnikov K."/>
            <person name="Ivanova A."/>
            <person name="Philippov D.A."/>
            <person name="Hakobyan A."/>
            <person name="Rijpstra I.C."/>
            <person name="Sinninghe Damste J.S."/>
            <person name="Liesack W."/>
            <person name="Dedysh S.N."/>
        </authorList>
    </citation>
    <scope>NUCLEOTIDE SEQUENCE [LARGE SCALE GENOMIC DNA]</scope>
    <source>
        <strain evidence="2">PX52</strain>
    </source>
</reference>
<protein>
    <submittedName>
        <fullName evidence="1">Uncharacterized protein</fullName>
    </submittedName>
</protein>
<organism evidence="1 2">
    <name type="scientific">Limnoglobus roseus</name>
    <dbReference type="NCBI Taxonomy" id="2598579"/>
    <lineage>
        <taxon>Bacteria</taxon>
        <taxon>Pseudomonadati</taxon>
        <taxon>Planctomycetota</taxon>
        <taxon>Planctomycetia</taxon>
        <taxon>Gemmatales</taxon>
        <taxon>Gemmataceae</taxon>
        <taxon>Limnoglobus</taxon>
    </lineage>
</organism>